<evidence type="ECO:0000256" key="1">
    <source>
        <dbReference type="ARBA" id="ARBA00006484"/>
    </source>
</evidence>
<evidence type="ECO:0000313" key="3">
    <source>
        <dbReference type="EMBL" id="KAF2453572.1"/>
    </source>
</evidence>
<sequence>MALSSLPTHFGITFTSTLHSKPEGLTEPKSIKLPSPFVVAIAGGSRGIGLSIAQAYAEAARTCDVAQQEDVDKFSAGVKAKFGRLDVAVFNSAKAPRYLQDADGTLRLSSHVLEDVEEFHGVTMTNFLGAVYLAKSLLPLLMETKDGMQTLICITSASSHFGSSNVTPASYNISKLAMNRLIETVDSDYRDQGIQSFAVHPGVVLTDLTARHSETVAGDFWKSALTDDPRLCAGFLVWLTKEKRQWLSGRYLAANWDVEELEAKREHIVNEDALKFHMVV</sequence>
<dbReference type="GO" id="GO:0016616">
    <property type="term" value="F:oxidoreductase activity, acting on the CH-OH group of donors, NAD or NADP as acceptor"/>
    <property type="evidence" value="ECO:0007669"/>
    <property type="project" value="UniProtKB-ARBA"/>
</dbReference>
<evidence type="ECO:0008006" key="5">
    <source>
        <dbReference type="Google" id="ProtNLM"/>
    </source>
</evidence>
<accession>A0A6A6NQ78</accession>
<dbReference type="PRINTS" id="PR00081">
    <property type="entry name" value="GDHRDH"/>
</dbReference>
<dbReference type="PANTHER" id="PTHR43008:SF4">
    <property type="entry name" value="CHAIN DEHYDROGENASE, PUTATIVE (AFU_ORTHOLOGUE AFUA_4G08710)-RELATED"/>
    <property type="match status" value="1"/>
</dbReference>
<keyword evidence="4" id="KW-1185">Reference proteome</keyword>
<proteinExistence type="inferred from homology"/>
<keyword evidence="2" id="KW-0560">Oxidoreductase</keyword>
<dbReference type="InterPro" id="IPR036291">
    <property type="entry name" value="NAD(P)-bd_dom_sf"/>
</dbReference>
<protein>
    <recommendedName>
        <fullName evidence="5">NAD(P)-binding protein</fullName>
    </recommendedName>
</protein>
<dbReference type="Pfam" id="PF13561">
    <property type="entry name" value="adh_short_C2"/>
    <property type="match status" value="1"/>
</dbReference>
<dbReference type="SUPFAM" id="SSF51735">
    <property type="entry name" value="NAD(P)-binding Rossmann-fold domains"/>
    <property type="match status" value="1"/>
</dbReference>
<dbReference type="Gene3D" id="3.40.50.720">
    <property type="entry name" value="NAD(P)-binding Rossmann-like Domain"/>
    <property type="match status" value="1"/>
</dbReference>
<organism evidence="3 4">
    <name type="scientific">Lineolata rhizophorae</name>
    <dbReference type="NCBI Taxonomy" id="578093"/>
    <lineage>
        <taxon>Eukaryota</taxon>
        <taxon>Fungi</taxon>
        <taxon>Dikarya</taxon>
        <taxon>Ascomycota</taxon>
        <taxon>Pezizomycotina</taxon>
        <taxon>Dothideomycetes</taxon>
        <taxon>Dothideomycetes incertae sedis</taxon>
        <taxon>Lineolatales</taxon>
        <taxon>Lineolataceae</taxon>
        <taxon>Lineolata</taxon>
    </lineage>
</organism>
<dbReference type="PANTHER" id="PTHR43008">
    <property type="entry name" value="BENZIL REDUCTASE"/>
    <property type="match status" value="1"/>
</dbReference>
<dbReference type="InterPro" id="IPR002347">
    <property type="entry name" value="SDR_fam"/>
</dbReference>
<dbReference type="GO" id="GO:0050664">
    <property type="term" value="F:oxidoreductase activity, acting on NAD(P)H, oxygen as acceptor"/>
    <property type="evidence" value="ECO:0007669"/>
    <property type="project" value="TreeGrafter"/>
</dbReference>
<gene>
    <name evidence="3" type="ORF">BDY21DRAFT_424295</name>
</gene>
<evidence type="ECO:0000313" key="4">
    <source>
        <dbReference type="Proteomes" id="UP000799766"/>
    </source>
</evidence>
<comment type="similarity">
    <text evidence="1">Belongs to the short-chain dehydrogenases/reductases (SDR) family.</text>
</comment>
<name>A0A6A6NQ78_9PEZI</name>
<dbReference type="Proteomes" id="UP000799766">
    <property type="component" value="Unassembled WGS sequence"/>
</dbReference>
<dbReference type="OrthoDB" id="1933717at2759"/>
<dbReference type="EMBL" id="MU001696">
    <property type="protein sequence ID" value="KAF2453572.1"/>
    <property type="molecule type" value="Genomic_DNA"/>
</dbReference>
<dbReference type="AlphaFoldDB" id="A0A6A6NQ78"/>
<reference evidence="3" key="1">
    <citation type="journal article" date="2020" name="Stud. Mycol.">
        <title>101 Dothideomycetes genomes: a test case for predicting lifestyles and emergence of pathogens.</title>
        <authorList>
            <person name="Haridas S."/>
            <person name="Albert R."/>
            <person name="Binder M."/>
            <person name="Bloem J."/>
            <person name="Labutti K."/>
            <person name="Salamov A."/>
            <person name="Andreopoulos B."/>
            <person name="Baker S."/>
            <person name="Barry K."/>
            <person name="Bills G."/>
            <person name="Bluhm B."/>
            <person name="Cannon C."/>
            <person name="Castanera R."/>
            <person name="Culley D."/>
            <person name="Daum C."/>
            <person name="Ezra D."/>
            <person name="Gonzalez J."/>
            <person name="Henrissat B."/>
            <person name="Kuo A."/>
            <person name="Liang C."/>
            <person name="Lipzen A."/>
            <person name="Lutzoni F."/>
            <person name="Magnuson J."/>
            <person name="Mondo S."/>
            <person name="Nolan M."/>
            <person name="Ohm R."/>
            <person name="Pangilinan J."/>
            <person name="Park H.-J."/>
            <person name="Ramirez L."/>
            <person name="Alfaro M."/>
            <person name="Sun H."/>
            <person name="Tritt A."/>
            <person name="Yoshinaga Y."/>
            <person name="Zwiers L.-H."/>
            <person name="Turgeon B."/>
            <person name="Goodwin S."/>
            <person name="Spatafora J."/>
            <person name="Crous P."/>
            <person name="Grigoriev I."/>
        </authorList>
    </citation>
    <scope>NUCLEOTIDE SEQUENCE</scope>
    <source>
        <strain evidence="3">ATCC 16933</strain>
    </source>
</reference>
<evidence type="ECO:0000256" key="2">
    <source>
        <dbReference type="ARBA" id="ARBA00023002"/>
    </source>
</evidence>
<dbReference type="CDD" id="cd05233">
    <property type="entry name" value="SDR_c"/>
    <property type="match status" value="1"/>
</dbReference>